<gene>
    <name evidence="1" type="ORF">SDC9_80784</name>
</gene>
<protein>
    <submittedName>
        <fullName evidence="1">Uncharacterized protein</fullName>
    </submittedName>
</protein>
<accession>A0A644Z0E3</accession>
<dbReference type="EMBL" id="VSSQ01006902">
    <property type="protein sequence ID" value="MPM34202.1"/>
    <property type="molecule type" value="Genomic_DNA"/>
</dbReference>
<evidence type="ECO:0000313" key="1">
    <source>
        <dbReference type="EMBL" id="MPM34202.1"/>
    </source>
</evidence>
<name>A0A644Z0E3_9ZZZZ</name>
<organism evidence="1">
    <name type="scientific">bioreactor metagenome</name>
    <dbReference type="NCBI Taxonomy" id="1076179"/>
    <lineage>
        <taxon>unclassified sequences</taxon>
        <taxon>metagenomes</taxon>
        <taxon>ecological metagenomes</taxon>
    </lineage>
</organism>
<proteinExistence type="predicted"/>
<sequence>MRPMGFIDNNGHVVGMNQINDFFQIGRNPVIGRVNYQHAFCIRMLFDGRFNRLGPYSHSQPQFMVNFRLDKHRSSAA</sequence>
<dbReference type="AlphaFoldDB" id="A0A644Z0E3"/>
<reference evidence="1" key="1">
    <citation type="submission" date="2019-08" db="EMBL/GenBank/DDBJ databases">
        <authorList>
            <person name="Kucharzyk K."/>
            <person name="Murdoch R.W."/>
            <person name="Higgins S."/>
            <person name="Loffler F."/>
        </authorList>
    </citation>
    <scope>NUCLEOTIDE SEQUENCE</scope>
</reference>
<comment type="caution">
    <text evidence="1">The sequence shown here is derived from an EMBL/GenBank/DDBJ whole genome shotgun (WGS) entry which is preliminary data.</text>
</comment>